<dbReference type="CDD" id="cd02978">
    <property type="entry name" value="KaiB_like"/>
    <property type="match status" value="1"/>
</dbReference>
<dbReference type="Gene3D" id="3.40.30.10">
    <property type="entry name" value="Glutaredoxin"/>
    <property type="match status" value="1"/>
</dbReference>
<dbReference type="GO" id="GO:0048511">
    <property type="term" value="P:rhythmic process"/>
    <property type="evidence" value="ECO:0007669"/>
    <property type="project" value="InterPro"/>
</dbReference>
<organism evidence="2 3">
    <name type="scientific">Methylobacterium hispanicum</name>
    <dbReference type="NCBI Taxonomy" id="270350"/>
    <lineage>
        <taxon>Bacteria</taxon>
        <taxon>Pseudomonadati</taxon>
        <taxon>Pseudomonadota</taxon>
        <taxon>Alphaproteobacteria</taxon>
        <taxon>Hyphomicrobiales</taxon>
        <taxon>Methylobacteriaceae</taxon>
        <taxon>Methylobacterium</taxon>
    </lineage>
</organism>
<dbReference type="InterPro" id="IPR036249">
    <property type="entry name" value="Thioredoxin-like_sf"/>
</dbReference>
<reference evidence="2" key="2">
    <citation type="submission" date="2021-08" db="EMBL/GenBank/DDBJ databases">
        <authorList>
            <person name="Tani A."/>
            <person name="Ola A."/>
            <person name="Ogura Y."/>
            <person name="Katsura K."/>
            <person name="Hayashi T."/>
        </authorList>
    </citation>
    <scope>NUCLEOTIDE SEQUENCE</scope>
    <source>
        <strain evidence="2">DSM 16372</strain>
    </source>
</reference>
<dbReference type="SMART" id="SM01248">
    <property type="entry name" value="KaiB"/>
    <property type="match status" value="1"/>
</dbReference>
<evidence type="ECO:0000313" key="2">
    <source>
        <dbReference type="EMBL" id="GJD89116.1"/>
    </source>
</evidence>
<feature type="domain" description="KaiB" evidence="1">
    <location>
        <begin position="17"/>
        <end position="97"/>
    </location>
</feature>
<sequence>MSRVLGPLPADGRPLLRLFIAGTSPRSSRTVEAVRHLRDAHLPAYELEVVDLYQQPQLAEADRVVAAPTLVRVSPGPTRRVAGDLTDARRILHGLGLDAAEGAPAEARGRADER</sequence>
<dbReference type="InterPro" id="IPR039022">
    <property type="entry name" value="KaiB-like"/>
</dbReference>
<proteinExistence type="predicted"/>
<dbReference type="Pfam" id="PF07689">
    <property type="entry name" value="KaiB"/>
    <property type="match status" value="1"/>
</dbReference>
<evidence type="ECO:0000259" key="1">
    <source>
        <dbReference type="SMART" id="SM01248"/>
    </source>
</evidence>
<accession>A0AAV4ZLT8</accession>
<dbReference type="PANTHER" id="PTHR41709:SF2">
    <property type="entry name" value="CIRCADIAN CLOCK PROTEIN KAIB2"/>
    <property type="match status" value="1"/>
</dbReference>
<dbReference type="SUPFAM" id="SSF52833">
    <property type="entry name" value="Thioredoxin-like"/>
    <property type="match status" value="1"/>
</dbReference>
<comment type="caution">
    <text evidence="2">The sequence shown here is derived from an EMBL/GenBank/DDBJ whole genome shotgun (WGS) entry which is preliminary data.</text>
</comment>
<reference evidence="2" key="1">
    <citation type="journal article" date="2016" name="Front. Microbiol.">
        <title>Genome Sequence of the Piezophilic, Mesophilic Sulfate-Reducing Bacterium Desulfovibrio indicus J2T.</title>
        <authorList>
            <person name="Cao J."/>
            <person name="Maignien L."/>
            <person name="Shao Z."/>
            <person name="Alain K."/>
            <person name="Jebbar M."/>
        </authorList>
    </citation>
    <scope>NUCLEOTIDE SEQUENCE</scope>
    <source>
        <strain evidence="2">DSM 16372</strain>
    </source>
</reference>
<dbReference type="RefSeq" id="WP_066919425.1">
    <property type="nucleotide sequence ID" value="NZ_BPQO01000010.1"/>
</dbReference>
<dbReference type="EMBL" id="BPQO01000010">
    <property type="protein sequence ID" value="GJD89116.1"/>
    <property type="molecule type" value="Genomic_DNA"/>
</dbReference>
<dbReference type="Proteomes" id="UP001055247">
    <property type="component" value="Unassembled WGS sequence"/>
</dbReference>
<evidence type="ECO:0000313" key="3">
    <source>
        <dbReference type="Proteomes" id="UP001055247"/>
    </source>
</evidence>
<name>A0AAV4ZLT8_9HYPH</name>
<dbReference type="AlphaFoldDB" id="A0AAV4ZLT8"/>
<gene>
    <name evidence="2" type="primary">kaiB_1</name>
    <name evidence="2" type="ORF">BHAOGJBA_2642</name>
</gene>
<dbReference type="PANTHER" id="PTHR41709">
    <property type="entry name" value="KAIB-LIKE PROTEIN 1"/>
    <property type="match status" value="1"/>
</dbReference>
<protein>
    <submittedName>
        <fullName evidence="2">Circadian clock protein KaiB</fullName>
    </submittedName>
</protein>
<keyword evidence="3" id="KW-1185">Reference proteome</keyword>
<dbReference type="InterPro" id="IPR011649">
    <property type="entry name" value="KaiB_domain"/>
</dbReference>